<dbReference type="EMBL" id="FMYT01000009">
    <property type="protein sequence ID" value="SDC57397.1"/>
    <property type="molecule type" value="Genomic_DNA"/>
</dbReference>
<organism evidence="1 2">
    <name type="scientific">Halanaerobium congolense</name>
    <dbReference type="NCBI Taxonomy" id="54121"/>
    <lineage>
        <taxon>Bacteria</taxon>
        <taxon>Bacillati</taxon>
        <taxon>Bacillota</taxon>
        <taxon>Clostridia</taxon>
        <taxon>Halanaerobiales</taxon>
        <taxon>Halanaerobiaceae</taxon>
        <taxon>Halanaerobium</taxon>
    </lineage>
</organism>
<reference evidence="1 2" key="1">
    <citation type="submission" date="2016-10" db="EMBL/GenBank/DDBJ databases">
        <authorList>
            <person name="Varghese N."/>
            <person name="Submissions S."/>
        </authorList>
    </citation>
    <scope>NUCLEOTIDE SEQUENCE [LARGE SCALE GENOMIC DNA]</scope>
    <source>
        <strain evidence="1 2">WG10</strain>
    </source>
</reference>
<dbReference type="Gene3D" id="1.10.30.50">
    <property type="match status" value="1"/>
</dbReference>
<accession>A0A1G6MQ93</accession>
<proteinExistence type="predicted"/>
<sequence length="377" mass="44287">MIGIRDYIEDGLELEHYQNIKNYVKGVVQFYLNIIAIIDGDLDIDDFDKGIEFEFDFRHYNGWFNAVSKKNNDFKNLFNAGNLKWNHLKEDFYKINLELEELLKSFLDSNHDLFIKKIITAEPGEQKDIIDKFSNYDFARNGLTRSESIDYINIILNKIFDYNKFVNGSGYFKKWNAYDLAKKLDVNVCPYCNRLYTATIVSNNMKITRPEFDHYLRKSKYPYLGLSFFNLIPSCKVCNSQLKKEVELPIDKDHHPYLKIDNRQLIFSFDLNNLDVLSGKSEELEVTFNKKNAGINFDGKLKEIYNGHSDIVADLIYKRHIYSDELVDEINELIPDDKISKKEIIRSLFAMPINEKEIVNLSLGKLKMDIMKELFDL</sequence>
<evidence type="ECO:0000313" key="2">
    <source>
        <dbReference type="Proteomes" id="UP000324896"/>
    </source>
</evidence>
<dbReference type="Proteomes" id="UP000324896">
    <property type="component" value="Unassembled WGS sequence"/>
</dbReference>
<dbReference type="AlphaFoldDB" id="A0A1G6MQ93"/>
<protein>
    <recommendedName>
        <fullName evidence="3">HNH endonuclease</fullName>
    </recommendedName>
</protein>
<gene>
    <name evidence="1" type="ORF">SAMN04488597_10925</name>
</gene>
<evidence type="ECO:0008006" key="3">
    <source>
        <dbReference type="Google" id="ProtNLM"/>
    </source>
</evidence>
<name>A0A1G6MQ93_9FIRM</name>
<evidence type="ECO:0000313" key="1">
    <source>
        <dbReference type="EMBL" id="SDC57397.1"/>
    </source>
</evidence>
<dbReference type="RefSeq" id="WP_149796743.1">
    <property type="nucleotide sequence ID" value="NZ_FMYT01000009.1"/>
</dbReference>